<evidence type="ECO:0000256" key="1">
    <source>
        <dbReference type="ARBA" id="ARBA00004141"/>
    </source>
</evidence>
<evidence type="ECO:0000256" key="2">
    <source>
        <dbReference type="ARBA" id="ARBA00022692"/>
    </source>
</evidence>
<dbReference type="EMBL" id="SMOL01000120">
    <property type="protein sequence ID" value="KAB2632266.1"/>
    <property type="molecule type" value="Genomic_DNA"/>
</dbReference>
<dbReference type="SUPFAM" id="SSF81340">
    <property type="entry name" value="Clc chloride channel"/>
    <property type="match status" value="1"/>
</dbReference>
<keyword evidence="3 5" id="KW-1133">Transmembrane helix</keyword>
<keyword evidence="2 5" id="KW-0812">Transmembrane</keyword>
<organism evidence="6 7">
    <name type="scientific">Pyrus ussuriensis x Pyrus communis</name>
    <dbReference type="NCBI Taxonomy" id="2448454"/>
    <lineage>
        <taxon>Eukaryota</taxon>
        <taxon>Viridiplantae</taxon>
        <taxon>Streptophyta</taxon>
        <taxon>Embryophyta</taxon>
        <taxon>Tracheophyta</taxon>
        <taxon>Spermatophyta</taxon>
        <taxon>Magnoliopsida</taxon>
        <taxon>eudicotyledons</taxon>
        <taxon>Gunneridae</taxon>
        <taxon>Pentapetalae</taxon>
        <taxon>rosids</taxon>
        <taxon>fabids</taxon>
        <taxon>Rosales</taxon>
        <taxon>Rosaceae</taxon>
        <taxon>Amygdaloideae</taxon>
        <taxon>Maleae</taxon>
        <taxon>Pyrus</taxon>
    </lineage>
</organism>
<comment type="caution">
    <text evidence="6">The sequence shown here is derived from an EMBL/GenBank/DDBJ whole genome shotgun (WGS) entry which is preliminary data.</text>
</comment>
<dbReference type="GO" id="GO:0016020">
    <property type="term" value="C:membrane"/>
    <property type="evidence" value="ECO:0007669"/>
    <property type="project" value="UniProtKB-SubCell"/>
</dbReference>
<dbReference type="AlphaFoldDB" id="A0A5N5HWG3"/>
<name>A0A5N5HWG3_9ROSA</name>
<dbReference type="InterPro" id="IPR001807">
    <property type="entry name" value="ClC"/>
</dbReference>
<sequence length="138" mass="15188">MEWDFKNDRDRRDLITCGAAAGIAASFCSPVAAFFTTALIAIVLQALAASAPLPWLLLLNVINKIKVCQLTPKDLIRLLASASAPPPWLLPLNVIDKIKVCQLTLKDLIRLLASAAAFELAMMMLRSIFQKNNNKKKK</sequence>
<evidence type="ECO:0000256" key="5">
    <source>
        <dbReference type="SAM" id="Phobius"/>
    </source>
</evidence>
<proteinExistence type="predicted"/>
<dbReference type="GO" id="GO:0015108">
    <property type="term" value="F:chloride transmembrane transporter activity"/>
    <property type="evidence" value="ECO:0007669"/>
    <property type="project" value="InterPro"/>
</dbReference>
<dbReference type="Gene3D" id="1.10.3080.10">
    <property type="entry name" value="Clc chloride channel"/>
    <property type="match status" value="1"/>
</dbReference>
<comment type="subcellular location">
    <subcellularLocation>
        <location evidence="1">Membrane</location>
        <topology evidence="1">Multi-pass membrane protein</topology>
    </subcellularLocation>
</comment>
<keyword evidence="7" id="KW-1185">Reference proteome</keyword>
<evidence type="ECO:0000256" key="4">
    <source>
        <dbReference type="ARBA" id="ARBA00023136"/>
    </source>
</evidence>
<protein>
    <submittedName>
        <fullName evidence="6">Chloride channel-like protein CLC-g</fullName>
    </submittedName>
</protein>
<dbReference type="Pfam" id="PF00654">
    <property type="entry name" value="Voltage_CLC"/>
    <property type="match status" value="1"/>
</dbReference>
<reference evidence="6 7" key="3">
    <citation type="submission" date="2019-11" db="EMBL/GenBank/DDBJ databases">
        <title>A de novo genome assembly of a pear dwarfing rootstock.</title>
        <authorList>
            <person name="Wang F."/>
            <person name="Wang J."/>
            <person name="Li S."/>
            <person name="Zhang Y."/>
            <person name="Fang M."/>
            <person name="Ma L."/>
            <person name="Zhao Y."/>
            <person name="Jiang S."/>
        </authorList>
    </citation>
    <scope>NUCLEOTIDE SEQUENCE [LARGE SCALE GENOMIC DNA]</scope>
    <source>
        <strain evidence="6">S2</strain>
        <tissue evidence="6">Leaf</tissue>
    </source>
</reference>
<feature type="transmembrane region" description="Helical" evidence="5">
    <location>
        <begin position="108"/>
        <end position="129"/>
    </location>
</feature>
<accession>A0A5N5HWG3</accession>
<reference evidence="6 7" key="1">
    <citation type="submission" date="2019-09" db="EMBL/GenBank/DDBJ databases">
        <authorList>
            <person name="Ou C."/>
        </authorList>
    </citation>
    <scope>NUCLEOTIDE SEQUENCE [LARGE SCALE GENOMIC DNA]</scope>
    <source>
        <strain evidence="6">S2</strain>
        <tissue evidence="6">Leaf</tissue>
    </source>
</reference>
<gene>
    <name evidence="6" type="ORF">D8674_028513</name>
</gene>
<dbReference type="InterPro" id="IPR014743">
    <property type="entry name" value="Cl-channel_core"/>
</dbReference>
<evidence type="ECO:0000256" key="3">
    <source>
        <dbReference type="ARBA" id="ARBA00022989"/>
    </source>
</evidence>
<evidence type="ECO:0000313" key="6">
    <source>
        <dbReference type="EMBL" id="KAB2632266.1"/>
    </source>
</evidence>
<dbReference type="Proteomes" id="UP000327157">
    <property type="component" value="Chromosome 6"/>
</dbReference>
<keyword evidence="4 5" id="KW-0472">Membrane</keyword>
<feature type="transmembrane region" description="Helical" evidence="5">
    <location>
        <begin position="21"/>
        <end position="48"/>
    </location>
</feature>
<reference evidence="7" key="2">
    <citation type="submission" date="2019-10" db="EMBL/GenBank/DDBJ databases">
        <title>A de novo genome assembly of a pear dwarfing rootstock.</title>
        <authorList>
            <person name="Wang F."/>
            <person name="Wang J."/>
            <person name="Li S."/>
            <person name="Zhang Y."/>
            <person name="Fang M."/>
            <person name="Ma L."/>
            <person name="Zhao Y."/>
            <person name="Jiang S."/>
        </authorList>
    </citation>
    <scope>NUCLEOTIDE SEQUENCE [LARGE SCALE GENOMIC DNA]</scope>
</reference>
<evidence type="ECO:0000313" key="7">
    <source>
        <dbReference type="Proteomes" id="UP000327157"/>
    </source>
</evidence>
<dbReference type="OrthoDB" id="1746149at2759"/>